<proteinExistence type="predicted"/>
<reference evidence="1 2" key="1">
    <citation type="submission" date="2023-02" db="EMBL/GenBank/DDBJ databases">
        <title>LHISI_Scaffold_Assembly.</title>
        <authorList>
            <person name="Stuart O.P."/>
            <person name="Cleave R."/>
            <person name="Magrath M.J.L."/>
            <person name="Mikheyev A.S."/>
        </authorList>
    </citation>
    <scope>NUCLEOTIDE SEQUENCE [LARGE SCALE GENOMIC DNA]</scope>
    <source>
        <strain evidence="1">Daus_M_001</strain>
        <tissue evidence="1">Leg muscle</tissue>
    </source>
</reference>
<accession>A0ABQ9I689</accession>
<evidence type="ECO:0000313" key="1">
    <source>
        <dbReference type="EMBL" id="KAJ8891805.1"/>
    </source>
</evidence>
<keyword evidence="2" id="KW-1185">Reference proteome</keyword>
<dbReference type="Proteomes" id="UP001159363">
    <property type="component" value="Chromosome 2"/>
</dbReference>
<protein>
    <submittedName>
        <fullName evidence="1">Uncharacterized protein</fullName>
    </submittedName>
</protein>
<comment type="caution">
    <text evidence="1">The sequence shown here is derived from an EMBL/GenBank/DDBJ whole genome shotgun (WGS) entry which is preliminary data.</text>
</comment>
<organism evidence="1 2">
    <name type="scientific">Dryococelus australis</name>
    <dbReference type="NCBI Taxonomy" id="614101"/>
    <lineage>
        <taxon>Eukaryota</taxon>
        <taxon>Metazoa</taxon>
        <taxon>Ecdysozoa</taxon>
        <taxon>Arthropoda</taxon>
        <taxon>Hexapoda</taxon>
        <taxon>Insecta</taxon>
        <taxon>Pterygota</taxon>
        <taxon>Neoptera</taxon>
        <taxon>Polyneoptera</taxon>
        <taxon>Phasmatodea</taxon>
        <taxon>Verophasmatodea</taxon>
        <taxon>Anareolatae</taxon>
        <taxon>Phasmatidae</taxon>
        <taxon>Eurycanthinae</taxon>
        <taxon>Dryococelus</taxon>
    </lineage>
</organism>
<dbReference type="EMBL" id="JARBHB010000002">
    <property type="protein sequence ID" value="KAJ8891805.1"/>
    <property type="molecule type" value="Genomic_DNA"/>
</dbReference>
<gene>
    <name evidence="1" type="ORF">PR048_004359</name>
</gene>
<evidence type="ECO:0000313" key="2">
    <source>
        <dbReference type="Proteomes" id="UP001159363"/>
    </source>
</evidence>
<name>A0ABQ9I689_9NEOP</name>
<sequence>MTWSRQRWHEGNINTAKLIPKIGRMAYQTERSRLCKPCTRVSGPPESPQRILVPIERTAPAVILLLSLFLQDFTIESLLRKFRRTTRVVRPARLPPRRTVFNLEPFHSRIFANGNRAGRFRWSVGFLTVSPAHSFRCCSILTPIALIGSQDLAVKRRANIFARSLTLSEITIYLSGRHCDTPTAVWTARRPSAQMTNAPSPLGEGDHIRSAPPTAGMGTAAAIMSHVDPGGACTKFFFRKCREKFRFTVVPGNNTSREQYKDDSRSTKANRVRFPAVWPPDFRKWESGRAMSLVGGFSRVSPVSPVLVVRCNRGILPPGGCYPQIGKDGHPRDRDRKRTTVGARVWAGKTGRGRLPRRLSEPISVTRCRPSGMSPLAKEKTILYSELEPRTLVRCTRNIALRTYFLEDVNSVPIRGSFYAKEMLPTTMT</sequence>